<dbReference type="AlphaFoldDB" id="A0A5D2FL46"/>
<proteinExistence type="predicted"/>
<accession>A0A5D2FL46</accession>
<sequence>MLFYLLVSCKPHFDLHYPIKATFLRANCQRDFYTAIHTISLTGILEKMIQGLHQEETGGKVLYITNTCLPIRIYTYKGTEEDMGNILMCFKLYI</sequence>
<protein>
    <submittedName>
        <fullName evidence="1">Uncharacterized protein</fullName>
    </submittedName>
</protein>
<name>A0A5D2FL46_GOSDA</name>
<evidence type="ECO:0000313" key="2">
    <source>
        <dbReference type="Proteomes" id="UP000323506"/>
    </source>
</evidence>
<reference evidence="1 2" key="1">
    <citation type="submission" date="2019-06" db="EMBL/GenBank/DDBJ databases">
        <title>WGS assembly of Gossypium darwinii.</title>
        <authorList>
            <person name="Chen Z.J."/>
            <person name="Sreedasyam A."/>
            <person name="Ando A."/>
            <person name="Song Q."/>
            <person name="De L."/>
            <person name="Hulse-Kemp A."/>
            <person name="Ding M."/>
            <person name="Ye W."/>
            <person name="Kirkbride R."/>
            <person name="Jenkins J."/>
            <person name="Plott C."/>
            <person name="Lovell J."/>
            <person name="Lin Y.-M."/>
            <person name="Vaughn R."/>
            <person name="Liu B."/>
            <person name="Li W."/>
            <person name="Simpson S."/>
            <person name="Scheffler B."/>
            <person name="Saski C."/>
            <person name="Grover C."/>
            <person name="Hu G."/>
            <person name="Conover J."/>
            <person name="Carlson J."/>
            <person name="Shu S."/>
            <person name="Boston L."/>
            <person name="Williams M."/>
            <person name="Peterson D."/>
            <person name="Mcgee K."/>
            <person name="Jones D."/>
            <person name="Wendel J."/>
            <person name="Stelly D."/>
            <person name="Grimwood J."/>
            <person name="Schmutz J."/>
        </authorList>
    </citation>
    <scope>NUCLEOTIDE SEQUENCE [LARGE SCALE GENOMIC DNA]</scope>
    <source>
        <strain evidence="1">1808015.09</strain>
    </source>
</reference>
<organism evidence="1 2">
    <name type="scientific">Gossypium darwinii</name>
    <name type="common">Darwin's cotton</name>
    <name type="synonym">Gossypium barbadense var. darwinii</name>
    <dbReference type="NCBI Taxonomy" id="34276"/>
    <lineage>
        <taxon>Eukaryota</taxon>
        <taxon>Viridiplantae</taxon>
        <taxon>Streptophyta</taxon>
        <taxon>Embryophyta</taxon>
        <taxon>Tracheophyta</taxon>
        <taxon>Spermatophyta</taxon>
        <taxon>Magnoliopsida</taxon>
        <taxon>eudicotyledons</taxon>
        <taxon>Gunneridae</taxon>
        <taxon>Pentapetalae</taxon>
        <taxon>rosids</taxon>
        <taxon>malvids</taxon>
        <taxon>Malvales</taxon>
        <taxon>Malvaceae</taxon>
        <taxon>Malvoideae</taxon>
        <taxon>Gossypium</taxon>
    </lineage>
</organism>
<dbReference type="Proteomes" id="UP000323506">
    <property type="component" value="Chromosome A08"/>
</dbReference>
<keyword evidence="2" id="KW-1185">Reference proteome</keyword>
<dbReference type="EMBL" id="CM017695">
    <property type="protein sequence ID" value="TYH06202.1"/>
    <property type="molecule type" value="Genomic_DNA"/>
</dbReference>
<evidence type="ECO:0000313" key="1">
    <source>
        <dbReference type="EMBL" id="TYH06202.1"/>
    </source>
</evidence>
<gene>
    <name evidence="1" type="ORF">ES288_A08G137700v1</name>
</gene>